<accession>A0A7D4Q0S5</accession>
<dbReference type="RefSeq" id="WP_172989852.1">
    <property type="nucleotide sequence ID" value="NZ_CP054038.1"/>
</dbReference>
<proteinExistence type="predicted"/>
<reference evidence="2 3" key="1">
    <citation type="submission" date="2020-05" db="EMBL/GenBank/DDBJ databases">
        <title>Strain PA2F3 complete genome.</title>
        <authorList>
            <person name="Kim Y.-S."/>
            <person name="Kim S.-J."/>
            <person name="Jung H.-k."/>
            <person name="Kim S.-E."/>
            <person name="Kim K.-H."/>
        </authorList>
    </citation>
    <scope>NUCLEOTIDE SEQUENCE [LARGE SCALE GENOMIC DNA]</scope>
    <source>
        <strain evidence="2 3">PA2F3</strain>
    </source>
</reference>
<sequence>MVTPTDSQHARRRPPGAAGSRAPLIGLLVAVALIAAAIAVPLATGWDVASRAPRSADPRAVPPLHGVWVPHVGLATIVVSAVAVAAWVWAPGLAQRLRWPWLIAASCAASAVWLVALALVDGPTGLSRVLGNPFEYLQTARRIDDIGAFLGGFLERVPIDAPDNWVTHVAGHPPGMLLFFVALVRLGLGADLVAGLVVALIAATIPAGVLIALRALGAERAARPAAPFLVFTPAAVFLAVSADAVIATVGVWAVALVALAATAVRAGAAIAWSLAAGILFGILVMMSYGMPLYGVIALAVLLGARRWRPLPSVAAAAALVVVVFALGGFALWEAYPILVERYRAGIAASRPAEYWVWANIAALLISAGPFVAAGLGETVVRRRRDPDRTVILLVAAAMVAIALATASGMSKAEVERIWLPFIPWLTLSLSLLDGRWRRAALAGQLMWAILVQHLLYTVW</sequence>
<feature type="transmembrane region" description="Helical" evidence="1">
    <location>
        <begin position="66"/>
        <end position="89"/>
    </location>
</feature>
<feature type="transmembrane region" description="Helical" evidence="1">
    <location>
        <begin position="390"/>
        <end position="410"/>
    </location>
</feature>
<feature type="transmembrane region" description="Helical" evidence="1">
    <location>
        <begin position="313"/>
        <end position="335"/>
    </location>
</feature>
<gene>
    <name evidence="2" type="ORF">HQM25_08545</name>
</gene>
<feature type="transmembrane region" description="Helical" evidence="1">
    <location>
        <begin position="355"/>
        <end position="378"/>
    </location>
</feature>
<keyword evidence="1" id="KW-1133">Transmembrane helix</keyword>
<protein>
    <recommendedName>
        <fullName evidence="4">Integral membrane protein</fullName>
    </recommendedName>
</protein>
<feature type="transmembrane region" description="Helical" evidence="1">
    <location>
        <begin position="192"/>
        <end position="216"/>
    </location>
</feature>
<feature type="transmembrane region" description="Helical" evidence="1">
    <location>
        <begin position="228"/>
        <end position="258"/>
    </location>
</feature>
<dbReference type="EMBL" id="CP054038">
    <property type="protein sequence ID" value="QKJ19412.1"/>
    <property type="molecule type" value="Genomic_DNA"/>
</dbReference>
<evidence type="ECO:0000313" key="2">
    <source>
        <dbReference type="EMBL" id="QKJ19412.1"/>
    </source>
</evidence>
<feature type="transmembrane region" description="Helical" evidence="1">
    <location>
        <begin position="21"/>
        <end position="46"/>
    </location>
</feature>
<name>A0A7D4Q0S5_9MICO</name>
<dbReference type="AlphaFoldDB" id="A0A7D4Q0S5"/>
<evidence type="ECO:0008006" key="4">
    <source>
        <dbReference type="Google" id="ProtNLM"/>
    </source>
</evidence>
<evidence type="ECO:0000313" key="3">
    <source>
        <dbReference type="Proteomes" id="UP000502498"/>
    </source>
</evidence>
<keyword evidence="1" id="KW-0472">Membrane</keyword>
<feature type="transmembrane region" description="Helical" evidence="1">
    <location>
        <begin position="270"/>
        <end position="301"/>
    </location>
</feature>
<organism evidence="2 3">
    <name type="scientific">Microbacterium hominis</name>
    <dbReference type="NCBI Taxonomy" id="162426"/>
    <lineage>
        <taxon>Bacteria</taxon>
        <taxon>Bacillati</taxon>
        <taxon>Actinomycetota</taxon>
        <taxon>Actinomycetes</taxon>
        <taxon>Micrococcales</taxon>
        <taxon>Microbacteriaceae</taxon>
        <taxon>Microbacterium</taxon>
    </lineage>
</organism>
<dbReference type="Proteomes" id="UP000502498">
    <property type="component" value="Chromosome"/>
</dbReference>
<feature type="transmembrane region" description="Helical" evidence="1">
    <location>
        <begin position="101"/>
        <end position="120"/>
    </location>
</feature>
<keyword evidence="1" id="KW-0812">Transmembrane</keyword>
<evidence type="ECO:0000256" key="1">
    <source>
        <dbReference type="SAM" id="Phobius"/>
    </source>
</evidence>